<proteinExistence type="predicted"/>
<gene>
    <name evidence="1" type="ORF">Catovirus_1_656</name>
</gene>
<name>A0A1V0SA67_9VIRU</name>
<evidence type="ECO:0000313" key="1">
    <source>
        <dbReference type="EMBL" id="ARF08606.1"/>
    </source>
</evidence>
<sequence length="547" mass="65015">MDIINNQTSYVNYLLSCNDIHIIQYSLQNCLILINNITTLEHIIDKLYYSVHAELYKDSFELANECRKRFSIFSNEIENHYLKKLYIKFSEVLQLIKKKLLNDFDVQKYDQNDEQLHQISDLLGVLNDTDRENFLSELSEKICSTIPEGKFVTAYSLQLKWIFSVIDDKKYILLKKWNINNYIMDCWGKKINEKIMAEDYKNLDIKMLRSLRIIEKKLNEINSSFGNTITISFDNFCVNKLKESFAKYNVPIISALCENTLLKCSVDLIFTLKNYEDCLQEYLNDRTSDLMSEFYSDKITLFLNQLTDFIKYNSDELFNITFINSVYGTIEYLTNNINEIKVKYSKFDKNDKLELFKKNFEQTLFLKYKEKICSLVDQSLTKYYIGIIKSITKGTENLIGNILHVQQDKLGIIDEPSKEIIDISQILSKFNENNVIILYLITELIRYYKDKLLLDNLLKYNRVIITRIYYDIVYLKNQLINYSMSFNEIENKIKFLNGEILDYRVFIDKFKIFYVDHNEDNLKKLLKLKNIDQNISNQIIKIYKTKN</sequence>
<accession>A0A1V0SA67</accession>
<reference evidence="1" key="1">
    <citation type="journal article" date="2017" name="Science">
        <title>Giant viruses with an expanded complement of translation system components.</title>
        <authorList>
            <person name="Schulz F."/>
            <person name="Yutin N."/>
            <person name="Ivanova N.N."/>
            <person name="Ortega D.R."/>
            <person name="Lee T.K."/>
            <person name="Vierheilig J."/>
            <person name="Daims H."/>
            <person name="Horn M."/>
            <person name="Wagner M."/>
            <person name="Jensen G.J."/>
            <person name="Kyrpides N.C."/>
            <person name="Koonin E.V."/>
            <person name="Woyke T."/>
        </authorList>
    </citation>
    <scope>NUCLEOTIDE SEQUENCE</scope>
    <source>
        <strain evidence="1">CTV1</strain>
    </source>
</reference>
<organism evidence="1">
    <name type="scientific">Catovirus CTV1</name>
    <dbReference type="NCBI Taxonomy" id="1977631"/>
    <lineage>
        <taxon>Viruses</taxon>
        <taxon>Varidnaviria</taxon>
        <taxon>Bamfordvirae</taxon>
        <taxon>Nucleocytoviricota</taxon>
        <taxon>Megaviricetes</taxon>
        <taxon>Imitervirales</taxon>
        <taxon>Mimiviridae</taxon>
        <taxon>Klosneuvirinae</taxon>
        <taxon>Catovirus</taxon>
    </lineage>
</organism>
<protein>
    <submittedName>
        <fullName evidence="1">Uncharacterized protein</fullName>
    </submittedName>
</protein>
<dbReference type="EMBL" id="KY684083">
    <property type="protein sequence ID" value="ARF08606.1"/>
    <property type="molecule type" value="Genomic_DNA"/>
</dbReference>